<feature type="domain" description="PPM-type phosphatase" evidence="3">
    <location>
        <begin position="537"/>
        <end position="752"/>
    </location>
</feature>
<dbReference type="PANTHER" id="PTHR43156">
    <property type="entry name" value="STAGE II SPORULATION PROTEIN E-RELATED"/>
    <property type="match status" value="1"/>
</dbReference>
<feature type="transmembrane region" description="Helical" evidence="2">
    <location>
        <begin position="84"/>
        <end position="104"/>
    </location>
</feature>
<evidence type="ECO:0000313" key="5">
    <source>
        <dbReference type="Proteomes" id="UP000807850"/>
    </source>
</evidence>
<keyword evidence="2" id="KW-1133">Transmembrane helix</keyword>
<dbReference type="SMART" id="SM00331">
    <property type="entry name" value="PP2C_SIG"/>
    <property type="match status" value="1"/>
</dbReference>
<comment type="caution">
    <text evidence="4">The sequence shown here is derived from an EMBL/GenBank/DDBJ whole genome shotgun (WGS) entry which is preliminary data.</text>
</comment>
<dbReference type="SMART" id="SM00065">
    <property type="entry name" value="GAF"/>
    <property type="match status" value="1"/>
</dbReference>
<dbReference type="InterPro" id="IPR029016">
    <property type="entry name" value="GAF-like_dom_sf"/>
</dbReference>
<dbReference type="Pfam" id="PF07228">
    <property type="entry name" value="SpoIIE"/>
    <property type="match status" value="1"/>
</dbReference>
<feature type="transmembrane region" description="Helical" evidence="2">
    <location>
        <begin position="6"/>
        <end position="26"/>
    </location>
</feature>
<dbReference type="InterPro" id="IPR003018">
    <property type="entry name" value="GAF"/>
</dbReference>
<name>A0A9D6L731_UNCEI</name>
<feature type="transmembrane region" description="Helical" evidence="2">
    <location>
        <begin position="169"/>
        <end position="197"/>
    </location>
</feature>
<evidence type="ECO:0000259" key="3">
    <source>
        <dbReference type="PROSITE" id="PS51746"/>
    </source>
</evidence>
<keyword evidence="1" id="KW-0378">Hydrolase</keyword>
<sequence>MRPFLLLATLNLCLGGLVFLLGLLILRENPRQRLNRVVALMLFFGGFGSVLAALSFLGSGAGAGGALAFRGAAPAGGPEAAQNFAYLWEFFFPTLFMFASIFPVERVFARRGAGLLRFRFAPSFAALIYAPHVFHFIVAFLLATLPGALQISLPASLKPLAPVAGLANLAVSLFLAMHRALFSLVNLGFGIAAIVLLADSYRRARAPRLRQQLRAIGLGLASCLVLYSFASLIPALFNLTITEWARSALTIAALTVGSGSIAYAMVRYKFLDAKLLARRGILYGVASALLVGVYLTVVVQLNRLLTQISGVDARVIEPVFLIVALIVFQPAISWLEQILDRLLLRDPGDYRNVLRQLGRDLQTTIELDDLLERSIRTIAESLLLGNAYIVALPRGGVIVRTGAGAEPTPDDETLLPDLLGRLPSGEESFRLSDPIPGLTLADRGLLVGRLGTSLLFPLHSRGETVGALLLGDKVTATEYTSEDVNLLSALAGQLSVSLQNALLVRERVQVVRIEEELRLARQIQRSFLLSEFPTIARFDVHALNIPSKEVGGDFYDLVPTGNDEFVLAIADVAGKGVPAALLSSMLQASLRTQAGSIGSVAEILRNINSLVYRATAVHQFATFFIARVDHDTLQMTFSNAGHNYPMVIRRGHDPMFLERGGLVLGIQDGARYEEERLRLATGDLVVLYTDGISEASSRDGEFYGEARLCDLVRSLPHGLNAREVTEHILGALRAFLDGEEPRDDMTLMVLRVLEPEPAPRADGAGHAVSEREPVGA</sequence>
<keyword evidence="2" id="KW-0812">Transmembrane</keyword>
<feature type="transmembrane region" description="Helical" evidence="2">
    <location>
        <begin position="280"/>
        <end position="299"/>
    </location>
</feature>
<evidence type="ECO:0000256" key="2">
    <source>
        <dbReference type="SAM" id="Phobius"/>
    </source>
</evidence>
<protein>
    <submittedName>
        <fullName evidence="4">SpoIIE family protein phosphatase</fullName>
    </submittedName>
</protein>
<gene>
    <name evidence="4" type="ORF">HY076_06880</name>
</gene>
<dbReference type="GO" id="GO:0016791">
    <property type="term" value="F:phosphatase activity"/>
    <property type="evidence" value="ECO:0007669"/>
    <property type="project" value="TreeGrafter"/>
</dbReference>
<reference evidence="4" key="1">
    <citation type="submission" date="2020-07" db="EMBL/GenBank/DDBJ databases">
        <title>Huge and variable diversity of episymbiotic CPR bacteria and DPANN archaea in groundwater ecosystems.</title>
        <authorList>
            <person name="He C.Y."/>
            <person name="Keren R."/>
            <person name="Whittaker M."/>
            <person name="Farag I.F."/>
            <person name="Doudna J."/>
            <person name="Cate J.H.D."/>
            <person name="Banfield J.F."/>
        </authorList>
    </citation>
    <scope>NUCLEOTIDE SEQUENCE</scope>
    <source>
        <strain evidence="4">NC_groundwater_928_Pr1_S-0.2um_72_17</strain>
    </source>
</reference>
<dbReference type="InterPro" id="IPR036457">
    <property type="entry name" value="PPM-type-like_dom_sf"/>
</dbReference>
<dbReference type="SUPFAM" id="SSF81606">
    <property type="entry name" value="PP2C-like"/>
    <property type="match status" value="1"/>
</dbReference>
<keyword evidence="2" id="KW-0472">Membrane</keyword>
<feature type="transmembrane region" description="Helical" evidence="2">
    <location>
        <begin position="249"/>
        <end position="268"/>
    </location>
</feature>
<dbReference type="Gene3D" id="3.60.40.10">
    <property type="entry name" value="PPM-type phosphatase domain"/>
    <property type="match status" value="1"/>
</dbReference>
<dbReference type="Proteomes" id="UP000807850">
    <property type="component" value="Unassembled WGS sequence"/>
</dbReference>
<dbReference type="Gene3D" id="3.30.450.40">
    <property type="match status" value="1"/>
</dbReference>
<dbReference type="EMBL" id="JACQAY010000223">
    <property type="protein sequence ID" value="MBI3539981.1"/>
    <property type="molecule type" value="Genomic_DNA"/>
</dbReference>
<dbReference type="PANTHER" id="PTHR43156:SF2">
    <property type="entry name" value="STAGE II SPORULATION PROTEIN E"/>
    <property type="match status" value="1"/>
</dbReference>
<proteinExistence type="predicted"/>
<dbReference type="InterPro" id="IPR052016">
    <property type="entry name" value="Bact_Sigma-Reg"/>
</dbReference>
<feature type="transmembrane region" description="Helical" evidence="2">
    <location>
        <begin position="124"/>
        <end position="149"/>
    </location>
</feature>
<evidence type="ECO:0000256" key="1">
    <source>
        <dbReference type="ARBA" id="ARBA00022801"/>
    </source>
</evidence>
<dbReference type="Pfam" id="PF01590">
    <property type="entry name" value="GAF"/>
    <property type="match status" value="1"/>
</dbReference>
<dbReference type="SUPFAM" id="SSF55781">
    <property type="entry name" value="GAF domain-like"/>
    <property type="match status" value="1"/>
</dbReference>
<evidence type="ECO:0000313" key="4">
    <source>
        <dbReference type="EMBL" id="MBI3539981.1"/>
    </source>
</evidence>
<dbReference type="InterPro" id="IPR001932">
    <property type="entry name" value="PPM-type_phosphatase-like_dom"/>
</dbReference>
<organism evidence="4 5">
    <name type="scientific">Eiseniibacteriota bacterium</name>
    <dbReference type="NCBI Taxonomy" id="2212470"/>
    <lineage>
        <taxon>Bacteria</taxon>
        <taxon>Candidatus Eiseniibacteriota</taxon>
    </lineage>
</organism>
<feature type="transmembrane region" description="Helical" evidence="2">
    <location>
        <begin position="38"/>
        <end position="64"/>
    </location>
</feature>
<accession>A0A9D6L731</accession>
<feature type="transmembrane region" description="Helical" evidence="2">
    <location>
        <begin position="218"/>
        <end position="237"/>
    </location>
</feature>
<dbReference type="PROSITE" id="PS51746">
    <property type="entry name" value="PPM_2"/>
    <property type="match status" value="1"/>
</dbReference>
<dbReference type="AlphaFoldDB" id="A0A9D6L731"/>